<dbReference type="HOGENOM" id="CLU_2614146_0_0_10"/>
<gene>
    <name evidence="1" type="ordered locus">Alfi_1740</name>
</gene>
<proteinExistence type="predicted"/>
<evidence type="ECO:0000313" key="1">
    <source>
        <dbReference type="EMBL" id="AFL78071.1"/>
    </source>
</evidence>
<organism evidence="1 2">
    <name type="scientific">Alistipes finegoldii (strain DSM 17242 / JCM 16770 / CCUG 46020 / CIP 107999 / KCTC 15236 / AHN 2437)</name>
    <dbReference type="NCBI Taxonomy" id="679935"/>
    <lineage>
        <taxon>Bacteria</taxon>
        <taxon>Pseudomonadati</taxon>
        <taxon>Bacteroidota</taxon>
        <taxon>Bacteroidia</taxon>
        <taxon>Bacteroidales</taxon>
        <taxon>Rikenellaceae</taxon>
        <taxon>Alistipes</taxon>
    </lineage>
</organism>
<dbReference type="STRING" id="679935.Alfi_1740"/>
<dbReference type="EMBL" id="CP003274">
    <property type="protein sequence ID" value="AFL78071.1"/>
    <property type="molecule type" value="Genomic_DNA"/>
</dbReference>
<evidence type="ECO:0000313" key="2">
    <source>
        <dbReference type="Proteomes" id="UP000006052"/>
    </source>
</evidence>
<name>I3YM53_ALIFI</name>
<dbReference type="AlphaFoldDB" id="I3YM53"/>
<dbReference type="KEGG" id="afd:Alfi_1740"/>
<protein>
    <submittedName>
        <fullName evidence="1">Uncharacterized protein</fullName>
    </submittedName>
</protein>
<reference evidence="2" key="1">
    <citation type="journal article" date="2013" name="Stand. Genomic Sci.">
        <title>Complete genome sequence of the bile-resistant pigment-producing anaerobe Alistipes finegoldii type strain (AHN2437(T)).</title>
        <authorList>
            <person name="Mavromatis K."/>
            <person name="Stackebrandt E."/>
            <person name="Munk C."/>
            <person name="Lapidus A."/>
            <person name="Nolan M."/>
            <person name="Lucas S."/>
            <person name="Hammon N."/>
            <person name="Deshpande S."/>
            <person name="Cheng J.F."/>
            <person name="Tapia R."/>
            <person name="Goodwin L.A."/>
            <person name="Pitluck S."/>
            <person name="Liolios K."/>
            <person name="Pagani I."/>
            <person name="Ivanova N."/>
            <person name="Mikhailova N."/>
            <person name="Huntemann M."/>
            <person name="Pati A."/>
            <person name="Chen A."/>
            <person name="Palaniappan K."/>
            <person name="Land M."/>
            <person name="Hauser L."/>
            <person name="Rohde M."/>
            <person name="Gronow S."/>
            <person name="Goker M."/>
            <person name="Detter J.C."/>
            <person name="Bristow J."/>
            <person name="Eisen J.A."/>
            <person name="Markowitz V."/>
            <person name="Hugenholtz P."/>
            <person name="Kyrpides N.C."/>
            <person name="Klenk H.P."/>
            <person name="Woyke T."/>
        </authorList>
    </citation>
    <scope>NUCLEOTIDE SEQUENCE</scope>
    <source>
        <strain evidence="2">DSM 17242 / JCM 16770 / AHN 2437 / CCUG 46020 / CIP 107999</strain>
    </source>
</reference>
<accession>I3YM53</accession>
<dbReference type="Proteomes" id="UP000006052">
    <property type="component" value="Chromosome"/>
</dbReference>
<sequence>MTNFTAMTSSSACRANGRSVFRTAYPADRAFRCNPGGFSEAHAAKTSDNPFSMRRPYTYILYNKRKSPRISIGLGISA</sequence>